<feature type="compositionally biased region" description="Low complexity" evidence="1">
    <location>
        <begin position="1512"/>
        <end position="1523"/>
    </location>
</feature>
<dbReference type="EMBL" id="JAUBYV010000001">
    <property type="protein sequence ID" value="KAK2630052.1"/>
    <property type="molecule type" value="Genomic_DNA"/>
</dbReference>
<feature type="compositionally biased region" description="Polar residues" evidence="1">
    <location>
        <begin position="565"/>
        <end position="574"/>
    </location>
</feature>
<dbReference type="PANTHER" id="PTHR24216:SF65">
    <property type="entry name" value="PAXILLIN-LIKE PROTEIN 1"/>
    <property type="match status" value="1"/>
</dbReference>
<feature type="compositionally biased region" description="Basic and acidic residues" evidence="1">
    <location>
        <begin position="1397"/>
        <end position="1427"/>
    </location>
</feature>
<feature type="compositionally biased region" description="Polar residues" evidence="1">
    <location>
        <begin position="1790"/>
        <end position="1804"/>
    </location>
</feature>
<feature type="compositionally biased region" description="Basic and acidic residues" evidence="1">
    <location>
        <begin position="717"/>
        <end position="736"/>
    </location>
</feature>
<accession>A0AAD9T751</accession>
<feature type="region of interest" description="Disordered" evidence="1">
    <location>
        <begin position="1"/>
        <end position="176"/>
    </location>
</feature>
<evidence type="ECO:0000259" key="2">
    <source>
        <dbReference type="Pfam" id="PF24340"/>
    </source>
</evidence>
<feature type="compositionally biased region" description="Basic and acidic residues" evidence="1">
    <location>
        <begin position="161"/>
        <end position="175"/>
    </location>
</feature>
<keyword evidence="6" id="KW-1185">Reference proteome</keyword>
<feature type="compositionally biased region" description="Polar residues" evidence="1">
    <location>
        <begin position="10"/>
        <end position="24"/>
    </location>
</feature>
<feature type="compositionally biased region" description="Pro residues" evidence="1">
    <location>
        <begin position="1469"/>
        <end position="1481"/>
    </location>
</feature>
<feature type="region of interest" description="Disordered" evidence="1">
    <location>
        <begin position="1288"/>
        <end position="1307"/>
    </location>
</feature>
<feature type="compositionally biased region" description="Polar residues" evidence="1">
    <location>
        <begin position="98"/>
        <end position="118"/>
    </location>
</feature>
<feature type="compositionally biased region" description="Low complexity" evidence="1">
    <location>
        <begin position="589"/>
        <end position="603"/>
    </location>
</feature>
<feature type="compositionally biased region" description="Acidic residues" evidence="1">
    <location>
        <begin position="1543"/>
        <end position="1556"/>
    </location>
</feature>
<dbReference type="InterPro" id="IPR056223">
    <property type="entry name" value="PH_24"/>
</dbReference>
<feature type="domain" description="PH" evidence="4">
    <location>
        <begin position="1611"/>
        <end position="1753"/>
    </location>
</feature>
<dbReference type="Pfam" id="PF24345">
    <property type="entry name" value="PH_24"/>
    <property type="match status" value="1"/>
</dbReference>
<feature type="compositionally biased region" description="Polar residues" evidence="1">
    <location>
        <begin position="794"/>
        <end position="815"/>
    </location>
</feature>
<evidence type="ECO:0000256" key="1">
    <source>
        <dbReference type="SAM" id="MobiDB-lite"/>
    </source>
</evidence>
<dbReference type="Pfam" id="PF24340">
    <property type="entry name" value="DH_2"/>
    <property type="match status" value="1"/>
</dbReference>
<feature type="compositionally biased region" description="Basic and acidic residues" evidence="1">
    <location>
        <begin position="332"/>
        <end position="362"/>
    </location>
</feature>
<evidence type="ECO:0000259" key="4">
    <source>
        <dbReference type="Pfam" id="PF24345"/>
    </source>
</evidence>
<evidence type="ECO:0000259" key="3">
    <source>
        <dbReference type="Pfam" id="PF24344"/>
    </source>
</evidence>
<feature type="domain" description="PH" evidence="3">
    <location>
        <begin position="1112"/>
        <end position="1253"/>
    </location>
</feature>
<dbReference type="InterPro" id="IPR056416">
    <property type="entry name" value="DH_2_fung"/>
</dbReference>
<dbReference type="Proteomes" id="UP001285354">
    <property type="component" value="Unassembled WGS sequence"/>
</dbReference>
<feature type="region of interest" description="Disordered" evidence="1">
    <location>
        <begin position="208"/>
        <end position="311"/>
    </location>
</feature>
<feature type="compositionally biased region" description="Basic and acidic residues" evidence="1">
    <location>
        <begin position="604"/>
        <end position="625"/>
    </location>
</feature>
<feature type="compositionally biased region" description="Basic and acidic residues" evidence="1">
    <location>
        <begin position="1452"/>
        <end position="1466"/>
    </location>
</feature>
<feature type="region of interest" description="Disordered" evidence="1">
    <location>
        <begin position="328"/>
        <end position="506"/>
    </location>
</feature>
<dbReference type="InterPro" id="IPR056222">
    <property type="entry name" value="PH_23"/>
</dbReference>
<feature type="region of interest" description="Disordered" evidence="1">
    <location>
        <begin position="1783"/>
        <end position="1804"/>
    </location>
</feature>
<feature type="domain" description="DBL homology" evidence="2">
    <location>
        <begin position="896"/>
        <end position="1098"/>
    </location>
</feature>
<evidence type="ECO:0008006" key="7">
    <source>
        <dbReference type="Google" id="ProtNLM"/>
    </source>
</evidence>
<feature type="compositionally biased region" description="Basic and acidic residues" evidence="1">
    <location>
        <begin position="25"/>
        <end position="49"/>
    </location>
</feature>
<feature type="compositionally biased region" description="Basic and acidic residues" evidence="1">
    <location>
        <begin position="243"/>
        <end position="271"/>
    </location>
</feature>
<feature type="region of interest" description="Disordered" evidence="1">
    <location>
        <begin position="520"/>
        <end position="766"/>
    </location>
</feature>
<gene>
    <name evidence="5" type="ORF">QTJ16_000872</name>
</gene>
<feature type="compositionally biased region" description="Basic and acidic residues" evidence="1">
    <location>
        <begin position="400"/>
        <end position="424"/>
    </location>
</feature>
<dbReference type="Pfam" id="PF24344">
    <property type="entry name" value="PH_23"/>
    <property type="match status" value="1"/>
</dbReference>
<reference evidence="5" key="1">
    <citation type="submission" date="2023-06" db="EMBL/GenBank/DDBJ databases">
        <title>Draft genome of Marssonina rosae.</title>
        <authorList>
            <person name="Cheng Q."/>
        </authorList>
    </citation>
    <scope>NUCLEOTIDE SEQUENCE</scope>
    <source>
        <strain evidence="5">R4</strain>
    </source>
</reference>
<sequence length="1999" mass="219141">MQHGKGQRLRASQASSNLVKSQQCELEKGRKGIECELTGRKARADHAMEKSVPSSHSCDNLHDKPKTPSRKKSSTIPNTPHNGALPSLRKPSAPTPNSPCNNVHPSSRKLSASASTPTLKGLAPKPPASAPVRPRKPVEPTLLGDFLLGRPSPSRQRRRRSLDAVKREMRTEVRAPGKVNARVKEWQRASKGAGAGEEPEEIVVTYETDSDVAPVLVVQKKPRKRNSKPVVRAPGGGGEGEGEELREREREELREREREKEGQREASEKSKSAAPKKRVISDDHWMKKKKKSPKAKGTPLPKNFLQTTAVNPPVEKKIEDWVARTQAEPEPVLEKARSRSRKVLERELDGGPKKRADSEAKRPVGRLELGNGGIRVTGSKLSANDDGIRVTAARATSNDDGIRIRPLRECSPHAELRIKPVRKDGSKRRPKEEAASPTPTPRKKSAQHLVPPEVERKSRVTSHVTSHRDAEDNCAHTSPSPREGVRRQSRKSGTPTGSLDEIPFGNSAFSVLELPIGAEANTLRRPEPRRNASFSAVPKALKRVYTEGKKMMQDSPEPARGGINQPPSIDSWLNGTVDPFVEGSPPPAAGADSGAPASPISSPKGDDRIEKRSPEEAREHGEPPRRKGRRRQSLEREEEEAQQASSSPVQLKHRDTLPSMESSAPASPPGLRRSPATRNASSPRFPRKISLKDAVLDAFKGESSVGKAATSPFDFIGLKERDTNRAEDYRSGRELEAVAEDPPPQRSPRTPEQPVLGDPKSSRALPAFPRRLAPTTGAHRLSTIASVETFSTASGSSLTETSAPSELTQTTLTQESVLSATTASTVSRTTVSSLSRHSKASTSNRSRQSSNGGLKRRLTKHSDLVSMLSLPDADVPGRGQSIRSARSLRTTKTPLETATVEDIMQELAEDERKYMRELNTLVDGVIPVLLTCVLSKSDSAIAAGLFDPDASAAGSLLTKPIVDMGVALERLKSLHRRIPLTEAHEFLRWAPSAVKTYEDYLRAWRSGFEDVVVNLAPASRTSLLAENSDPDKMKSDKHGDLLRESGERADVSYLLKRPLARIKGLAKATKGLAKLLDTKQAETIRDSFEKLESFRRQRMREEVARQEDQRANNTDTSRARDTRTMAHVIGVTIDRARKVYMKDVFSFEMIHSNGQHLECEVELTYRYDDSNQLDRGDVLICQTDGTNFFLLFPPVAFDNLSARRGETDTQLVLMVRGRDAGGREWRESFMLDAKEEEVATEWLRKLSTTPVPPPIIHYKPKLDPELETVLSEAGGDTKSIVGALKSRAPDDIPLGERPRREAEERAAGGKPGLMYAVYQTLSEERISELGEFSVLDVKDLNEAMNKAGKKPLVLPSPRPTTPRMQRASRYHGARVSELPCAMAGGLDPYPGDEDLEHLESSGRYSSEDNDRTPTKHEPITTSKRPEPSSRTACRPENMSPPVKAASRQEPAVVERYHPRPPSRAEEDTPPPPPAHRTPSTPPLKLTPILESPTPRAKNRRTSSPLKHEYQPSDISDATTDASDNLPASELSETEAASDSYLDLSDDSLDELDEFDDDQTRPTTAATAATVPTDPTPTISRPASIYSHPNVSLAPPHAASQVPPFIRPAAPRPSTATRTITAMVSCWSNQKGKWEDVHDEPCAVVVGPGRVECFDLSCVPTSPVRDDEADSDARPSRASDPLVGQDITPHVNLRQSTRIDLEITAPPSASSQMKGVALTLRYRTLNQQDSEALYKALHSARLENLKYIMMEQQRFLASFGQNPADEQATAGSHRGPLLRKQSFRRTEDSAPPQSTVASEQSSPNSSLKAVKRFGIGGIFNLSRSSVQAGPGGGMSISSSDYSIATPPHTSNPSLSSMLTTGVAVRDLGWKDLPIKLYVASADNRWAERGAAYLTVSTPPPGMRQASSLENGPQKRITVTQQTRRHGLIYRLDCVLGAECFSKLGQRGVIANVWQDIRDDRGVEGFIGARGGVSGRLRKWCFQALRAGDCEWIYSLCRSGT</sequence>
<comment type="caution">
    <text evidence="5">The sequence shown here is derived from an EMBL/GenBank/DDBJ whole genome shotgun (WGS) entry which is preliminary data.</text>
</comment>
<feature type="compositionally biased region" description="Low complexity" evidence="1">
    <location>
        <begin position="816"/>
        <end position="835"/>
    </location>
</feature>
<name>A0AAD9T751_9HELO</name>
<feature type="compositionally biased region" description="Polar residues" evidence="1">
    <location>
        <begin position="840"/>
        <end position="852"/>
    </location>
</feature>
<evidence type="ECO:0000313" key="5">
    <source>
        <dbReference type="EMBL" id="KAK2630052.1"/>
    </source>
</evidence>
<proteinExistence type="predicted"/>
<feature type="region of interest" description="Disordered" evidence="1">
    <location>
        <begin position="1348"/>
        <end position="1576"/>
    </location>
</feature>
<organism evidence="5 6">
    <name type="scientific">Diplocarpon rosae</name>
    <dbReference type="NCBI Taxonomy" id="946125"/>
    <lineage>
        <taxon>Eukaryota</taxon>
        <taxon>Fungi</taxon>
        <taxon>Dikarya</taxon>
        <taxon>Ascomycota</taxon>
        <taxon>Pezizomycotina</taxon>
        <taxon>Leotiomycetes</taxon>
        <taxon>Helotiales</taxon>
        <taxon>Drepanopezizaceae</taxon>
        <taxon>Diplocarpon</taxon>
    </lineage>
</organism>
<dbReference type="PANTHER" id="PTHR24216">
    <property type="entry name" value="PAXILLIN-RELATED"/>
    <property type="match status" value="1"/>
</dbReference>
<protein>
    <recommendedName>
        <fullName evidence="7">DH domain-containing protein</fullName>
    </recommendedName>
</protein>
<feature type="compositionally biased region" description="Low complexity" evidence="1">
    <location>
        <begin position="1560"/>
        <end position="1576"/>
    </location>
</feature>
<feature type="region of interest" description="Disordered" evidence="1">
    <location>
        <begin position="1660"/>
        <end position="1684"/>
    </location>
</feature>
<evidence type="ECO:0000313" key="6">
    <source>
        <dbReference type="Proteomes" id="UP001285354"/>
    </source>
</evidence>
<feature type="region of interest" description="Disordered" evidence="1">
    <location>
        <begin position="794"/>
        <end position="858"/>
    </location>
</feature>